<name>A0A429ZPC7_9ENTE</name>
<dbReference type="AlphaFoldDB" id="A0A429ZPC7"/>
<protein>
    <submittedName>
        <fullName evidence="1">Uncharacterized protein</fullName>
    </submittedName>
</protein>
<comment type="caution">
    <text evidence="1">The sequence shown here is derived from an EMBL/GenBank/DDBJ whole genome shotgun (WGS) entry which is preliminary data.</text>
</comment>
<proteinExistence type="predicted"/>
<gene>
    <name evidence="1" type="ORF">CBF36_02495</name>
</gene>
<reference evidence="1 2" key="1">
    <citation type="submission" date="2017-05" db="EMBL/GenBank/DDBJ databases">
        <title>Vagococcus spp. assemblies.</title>
        <authorList>
            <person name="Gulvik C.A."/>
        </authorList>
    </citation>
    <scope>NUCLEOTIDE SEQUENCE [LARGE SCALE GENOMIC DNA]</scope>
    <source>
        <strain evidence="1 2">SS1994</strain>
    </source>
</reference>
<evidence type="ECO:0000313" key="1">
    <source>
        <dbReference type="EMBL" id="RST95573.1"/>
    </source>
</evidence>
<accession>A0A429ZPC7</accession>
<sequence>MYFFTEKELRMMYKKKAFNQFVLEKNQKLTPEARQFLLDRKIEVTTCKYKKTQEKTIQKEMQSTEWMGYTEMVSSEILEAYFLSETIKHRVSKRILLLESLMRDTLEQPKELNDDNFPIFVDIYPYVTDLEGPLLVKLQKVYGLLCLMTHQFPEFNHGFRKVTMELIGIVETIVGGIDDKRDDVTL</sequence>
<dbReference type="Proteomes" id="UP000288490">
    <property type="component" value="Unassembled WGS sequence"/>
</dbReference>
<dbReference type="OrthoDB" id="306726at2"/>
<organism evidence="1 2">
    <name type="scientific">Vagococcus bubulae</name>
    <dbReference type="NCBI Taxonomy" id="1977868"/>
    <lineage>
        <taxon>Bacteria</taxon>
        <taxon>Bacillati</taxon>
        <taxon>Bacillota</taxon>
        <taxon>Bacilli</taxon>
        <taxon>Lactobacillales</taxon>
        <taxon>Enterococcaceae</taxon>
        <taxon>Vagococcus</taxon>
    </lineage>
</organism>
<evidence type="ECO:0000313" key="2">
    <source>
        <dbReference type="Proteomes" id="UP000288490"/>
    </source>
</evidence>
<dbReference type="RefSeq" id="WP_125956334.1">
    <property type="nucleotide sequence ID" value="NZ_JAQEJV010000003.1"/>
</dbReference>
<dbReference type="EMBL" id="NGJT01000003">
    <property type="protein sequence ID" value="RST95573.1"/>
    <property type="molecule type" value="Genomic_DNA"/>
</dbReference>
<keyword evidence="2" id="KW-1185">Reference proteome</keyword>